<protein>
    <submittedName>
        <fullName evidence="2">Uncharacterized protein</fullName>
    </submittedName>
</protein>
<dbReference type="AlphaFoldDB" id="A0A1H8UCB3"/>
<feature type="region of interest" description="Disordered" evidence="1">
    <location>
        <begin position="33"/>
        <end position="77"/>
    </location>
</feature>
<evidence type="ECO:0000313" key="3">
    <source>
        <dbReference type="Proteomes" id="UP000181951"/>
    </source>
</evidence>
<organism evidence="2 3">
    <name type="scientific">Actinacidiphila rubida</name>
    <dbReference type="NCBI Taxonomy" id="310780"/>
    <lineage>
        <taxon>Bacteria</taxon>
        <taxon>Bacillati</taxon>
        <taxon>Actinomycetota</taxon>
        <taxon>Actinomycetes</taxon>
        <taxon>Kitasatosporales</taxon>
        <taxon>Streptomycetaceae</taxon>
        <taxon>Actinacidiphila</taxon>
    </lineage>
</organism>
<keyword evidence="3" id="KW-1185">Reference proteome</keyword>
<dbReference type="RefSeq" id="WP_069465095.1">
    <property type="nucleotide sequence ID" value="NZ_FODD01000069.1"/>
</dbReference>
<dbReference type="EMBL" id="FODD01000069">
    <property type="protein sequence ID" value="SEP00859.1"/>
    <property type="molecule type" value="Genomic_DNA"/>
</dbReference>
<dbReference type="STRING" id="310780.SAMN05216267_10696"/>
<accession>A0A1H8UCB3</accession>
<reference evidence="2 3" key="1">
    <citation type="submission" date="2016-10" db="EMBL/GenBank/DDBJ databases">
        <authorList>
            <person name="de Groot N.N."/>
        </authorList>
    </citation>
    <scope>NUCLEOTIDE SEQUENCE [LARGE SCALE GENOMIC DNA]</scope>
    <source>
        <strain evidence="2 3">CGMCC 4.2026</strain>
    </source>
</reference>
<name>A0A1H8UCB3_9ACTN</name>
<sequence>MAHFLVVAAICLVCWTALAIPAGILVGRRLRRVSPPAPSRPVPRRRRRAVPRGLRPTALDHDVTRAPREARGHVRRR</sequence>
<gene>
    <name evidence="2" type="ORF">SAMN05216267_10696</name>
</gene>
<evidence type="ECO:0000256" key="1">
    <source>
        <dbReference type="SAM" id="MobiDB-lite"/>
    </source>
</evidence>
<dbReference type="Proteomes" id="UP000181951">
    <property type="component" value="Unassembled WGS sequence"/>
</dbReference>
<feature type="compositionally biased region" description="Basic and acidic residues" evidence="1">
    <location>
        <begin position="58"/>
        <end position="77"/>
    </location>
</feature>
<proteinExistence type="predicted"/>
<evidence type="ECO:0000313" key="2">
    <source>
        <dbReference type="EMBL" id="SEP00859.1"/>
    </source>
</evidence>